<dbReference type="InterPro" id="IPR000780">
    <property type="entry name" value="CheR_MeTrfase"/>
</dbReference>
<accession>A0A1J5RH26</accession>
<dbReference type="AlphaFoldDB" id="A0A1J5RH26"/>
<evidence type="ECO:0000313" key="6">
    <source>
        <dbReference type="EMBL" id="OIQ87421.1"/>
    </source>
</evidence>
<evidence type="ECO:0000259" key="5">
    <source>
        <dbReference type="PROSITE" id="PS50123"/>
    </source>
</evidence>
<keyword evidence="3" id="KW-0949">S-adenosyl-L-methionine</keyword>
<dbReference type="SUPFAM" id="SSF53335">
    <property type="entry name" value="S-adenosyl-L-methionine-dependent methyltransferases"/>
    <property type="match status" value="1"/>
</dbReference>
<dbReference type="PRINTS" id="PR00996">
    <property type="entry name" value="CHERMTFRASE"/>
</dbReference>
<feature type="compositionally biased region" description="Basic and acidic residues" evidence="4">
    <location>
        <begin position="332"/>
        <end position="346"/>
    </location>
</feature>
<proteinExistence type="predicted"/>
<dbReference type="PANTHER" id="PTHR24422:SF19">
    <property type="entry name" value="CHEMOTAXIS PROTEIN METHYLTRANSFERASE"/>
    <property type="match status" value="1"/>
</dbReference>
<sequence>MDAMRRTLPDPMLSSLSEFLAIRIGLHFPSERWADLERGMASAAREFGVPDTEQCIRWLLSAPLTQRQMGILASHLTIGETYFFRDQKSFDALEQHVLPALIRSRSESGRHIRIWSAACCTGEEAYSIAMLLDGMLPDHEQWDVTLLATDINPHFLRKAKEGVYGDWSFRETPAWVRERYFIERRQGRFEIHPRIKSRVTFSYLNLADEVYPSPLNNTHAMDVILCRNVLMYFTPESAKKVAGGLHRAVADGGWLAVSATEASTALFSGFSPVNFPGAMLYRKDAAAGAQVKGVDEPDKAFSAVPGILTYTAPDIPAMPGEGLHILPLSEPQRQDEAQGRGDEKSADLPGALPGEQDEPGVLRGTARLLANQGRLIEAVEWCGKAVALDRLDPHSHYLLASIWQELARSDAAEQSLKRVLYLDPNFTLAHFAMGNLLLSQDRRREAGRHFDIALALLQAYRRDEMLPESEGLTAGRLAEIIASALAKLPRTAEAKA</sequence>
<feature type="region of interest" description="Disordered" evidence="4">
    <location>
        <begin position="331"/>
        <end position="360"/>
    </location>
</feature>
<dbReference type="GO" id="GO:0008983">
    <property type="term" value="F:protein-glutamate O-methyltransferase activity"/>
    <property type="evidence" value="ECO:0007669"/>
    <property type="project" value="UniProtKB-EC"/>
</dbReference>
<dbReference type="Pfam" id="PF01739">
    <property type="entry name" value="CheR"/>
    <property type="match status" value="1"/>
</dbReference>
<evidence type="ECO:0000256" key="3">
    <source>
        <dbReference type="ARBA" id="ARBA00022691"/>
    </source>
</evidence>
<dbReference type="InterPro" id="IPR029063">
    <property type="entry name" value="SAM-dependent_MTases_sf"/>
</dbReference>
<reference evidence="6" key="1">
    <citation type="submission" date="2016-10" db="EMBL/GenBank/DDBJ databases">
        <title>Sequence of Gallionella enrichment culture.</title>
        <authorList>
            <person name="Poehlein A."/>
            <person name="Muehling M."/>
            <person name="Daniel R."/>
        </authorList>
    </citation>
    <scope>NUCLEOTIDE SEQUENCE</scope>
</reference>
<evidence type="ECO:0000256" key="1">
    <source>
        <dbReference type="ARBA" id="ARBA00022603"/>
    </source>
</evidence>
<dbReference type="SMART" id="SM00028">
    <property type="entry name" value="TPR"/>
    <property type="match status" value="3"/>
</dbReference>
<evidence type="ECO:0000256" key="4">
    <source>
        <dbReference type="SAM" id="MobiDB-lite"/>
    </source>
</evidence>
<comment type="caution">
    <text evidence="6">The sequence shown here is derived from an EMBL/GenBank/DDBJ whole genome shotgun (WGS) entry which is preliminary data.</text>
</comment>
<dbReference type="EC" id="2.1.1.80" evidence="6"/>
<dbReference type="InterPro" id="IPR019734">
    <property type="entry name" value="TPR_rpt"/>
</dbReference>
<protein>
    <submittedName>
        <fullName evidence="6">Chemotaxis protein methyltransferase cher2</fullName>
        <ecNumber evidence="6">2.1.1.80</ecNumber>
    </submittedName>
</protein>
<dbReference type="Pfam" id="PF13181">
    <property type="entry name" value="TPR_8"/>
    <property type="match status" value="1"/>
</dbReference>
<feature type="domain" description="CheR-type methyltransferase" evidence="5">
    <location>
        <begin position="1"/>
        <end position="286"/>
    </location>
</feature>
<dbReference type="Gene3D" id="3.40.50.150">
    <property type="entry name" value="Vaccinia Virus protein VP39"/>
    <property type="match status" value="1"/>
</dbReference>
<dbReference type="EMBL" id="MLJW01000423">
    <property type="protein sequence ID" value="OIQ87421.1"/>
    <property type="molecule type" value="Genomic_DNA"/>
</dbReference>
<dbReference type="PANTHER" id="PTHR24422">
    <property type="entry name" value="CHEMOTAXIS PROTEIN METHYLTRANSFERASE"/>
    <property type="match status" value="1"/>
</dbReference>
<evidence type="ECO:0000256" key="2">
    <source>
        <dbReference type="ARBA" id="ARBA00022679"/>
    </source>
</evidence>
<dbReference type="SUPFAM" id="SSF48452">
    <property type="entry name" value="TPR-like"/>
    <property type="match status" value="1"/>
</dbReference>
<dbReference type="InterPro" id="IPR050903">
    <property type="entry name" value="Bact_Chemotaxis_MeTrfase"/>
</dbReference>
<keyword evidence="2 6" id="KW-0808">Transferase</keyword>
<organism evidence="6">
    <name type="scientific">mine drainage metagenome</name>
    <dbReference type="NCBI Taxonomy" id="410659"/>
    <lineage>
        <taxon>unclassified sequences</taxon>
        <taxon>metagenomes</taxon>
        <taxon>ecological metagenomes</taxon>
    </lineage>
</organism>
<dbReference type="InterPro" id="IPR011990">
    <property type="entry name" value="TPR-like_helical_dom_sf"/>
</dbReference>
<name>A0A1J5RH26_9ZZZZ</name>
<dbReference type="InterPro" id="IPR022642">
    <property type="entry name" value="CheR_C"/>
</dbReference>
<dbReference type="Gene3D" id="1.25.40.10">
    <property type="entry name" value="Tetratricopeptide repeat domain"/>
    <property type="match status" value="1"/>
</dbReference>
<dbReference type="PROSITE" id="PS50123">
    <property type="entry name" value="CHER"/>
    <property type="match status" value="1"/>
</dbReference>
<dbReference type="SMART" id="SM00138">
    <property type="entry name" value="MeTrc"/>
    <property type="match status" value="1"/>
</dbReference>
<dbReference type="GO" id="GO:0032259">
    <property type="term" value="P:methylation"/>
    <property type="evidence" value="ECO:0007669"/>
    <property type="project" value="UniProtKB-KW"/>
</dbReference>
<gene>
    <name evidence="6" type="primary">cheR2_8</name>
    <name evidence="6" type="ORF">GALL_307160</name>
</gene>
<keyword evidence="1 6" id="KW-0489">Methyltransferase</keyword>